<name>A0A4R5NL47_LENBU</name>
<evidence type="ECO:0000259" key="8">
    <source>
        <dbReference type="PROSITE" id="PS51192"/>
    </source>
</evidence>
<dbReference type="InterPro" id="IPR001650">
    <property type="entry name" value="Helicase_C-like"/>
</dbReference>
<proteinExistence type="predicted"/>
<dbReference type="GO" id="GO:0043590">
    <property type="term" value="C:bacterial nucleoid"/>
    <property type="evidence" value="ECO:0007669"/>
    <property type="project" value="TreeGrafter"/>
</dbReference>
<dbReference type="SMART" id="SM00490">
    <property type="entry name" value="HELICc"/>
    <property type="match status" value="1"/>
</dbReference>
<dbReference type="GO" id="GO:0003677">
    <property type="term" value="F:DNA binding"/>
    <property type="evidence" value="ECO:0007669"/>
    <property type="project" value="UniProtKB-KW"/>
</dbReference>
<keyword evidence="2" id="KW-0378">Hydrolase</keyword>
<gene>
    <name evidence="10" type="ORF">C5L32_002438</name>
</gene>
<dbReference type="GO" id="GO:0006310">
    <property type="term" value="P:DNA recombination"/>
    <property type="evidence" value="ECO:0007669"/>
    <property type="project" value="InterPro"/>
</dbReference>
<dbReference type="Pfam" id="PF00270">
    <property type="entry name" value="DEAD"/>
    <property type="match status" value="1"/>
</dbReference>
<dbReference type="GO" id="GO:0030894">
    <property type="term" value="C:replisome"/>
    <property type="evidence" value="ECO:0007669"/>
    <property type="project" value="TreeGrafter"/>
</dbReference>
<dbReference type="PANTHER" id="PTHR13710">
    <property type="entry name" value="DNA HELICASE RECQ FAMILY MEMBER"/>
    <property type="match status" value="1"/>
</dbReference>
<feature type="domain" description="Helicase ATP-binding" evidence="8">
    <location>
        <begin position="26"/>
        <end position="193"/>
    </location>
</feature>
<dbReference type="InterPro" id="IPR011545">
    <property type="entry name" value="DEAD/DEAH_box_helicase_dom"/>
</dbReference>
<dbReference type="Pfam" id="PF00271">
    <property type="entry name" value="Helicase_C"/>
    <property type="match status" value="1"/>
</dbReference>
<keyword evidence="5" id="KW-0238">DNA-binding</keyword>
<dbReference type="CDD" id="cd17920">
    <property type="entry name" value="DEXHc_RecQ"/>
    <property type="match status" value="1"/>
</dbReference>
<keyword evidence="1" id="KW-0547">Nucleotide-binding</keyword>
<evidence type="ECO:0000256" key="2">
    <source>
        <dbReference type="ARBA" id="ARBA00022801"/>
    </source>
</evidence>
<dbReference type="InterPro" id="IPR004589">
    <property type="entry name" value="DNA_helicase_ATP-dep_RecQ"/>
</dbReference>
<evidence type="ECO:0000313" key="10">
    <source>
        <dbReference type="EMBL" id="TDG75364.1"/>
    </source>
</evidence>
<dbReference type="GO" id="GO:0005524">
    <property type="term" value="F:ATP binding"/>
    <property type="evidence" value="ECO:0007669"/>
    <property type="project" value="UniProtKB-KW"/>
</dbReference>
<dbReference type="NCBIfam" id="TIGR00614">
    <property type="entry name" value="recQ_fam"/>
    <property type="match status" value="1"/>
</dbReference>
<dbReference type="Pfam" id="PF16124">
    <property type="entry name" value="RecQ_Zn_bind"/>
    <property type="match status" value="1"/>
</dbReference>
<dbReference type="GO" id="GO:0016787">
    <property type="term" value="F:hydrolase activity"/>
    <property type="evidence" value="ECO:0007669"/>
    <property type="project" value="UniProtKB-KW"/>
</dbReference>
<dbReference type="PROSITE" id="PS51192">
    <property type="entry name" value="HELICASE_ATP_BIND_1"/>
    <property type="match status" value="1"/>
</dbReference>
<dbReference type="GeneID" id="72462114"/>
<evidence type="ECO:0000313" key="11">
    <source>
        <dbReference type="Proteomes" id="UP000295181"/>
    </source>
</evidence>
<evidence type="ECO:0000256" key="3">
    <source>
        <dbReference type="ARBA" id="ARBA00022806"/>
    </source>
</evidence>
<organism evidence="10 11">
    <name type="scientific">Lentilactobacillus buchneri DSM 20057</name>
    <dbReference type="NCBI Taxonomy" id="1423728"/>
    <lineage>
        <taxon>Bacteria</taxon>
        <taxon>Bacillati</taxon>
        <taxon>Bacillota</taxon>
        <taxon>Bacilli</taxon>
        <taxon>Lactobacillales</taxon>
        <taxon>Lactobacillaceae</taxon>
        <taxon>Lentilactobacillus</taxon>
    </lineage>
</organism>
<keyword evidence="4" id="KW-0067">ATP-binding</keyword>
<evidence type="ECO:0000259" key="9">
    <source>
        <dbReference type="PROSITE" id="PS51194"/>
    </source>
</evidence>
<dbReference type="PROSITE" id="PS51194">
    <property type="entry name" value="HELICASE_CTER"/>
    <property type="match status" value="1"/>
</dbReference>
<comment type="caution">
    <text evidence="10">The sequence shown here is derived from an EMBL/GenBank/DDBJ whole genome shotgun (WGS) entry which is preliminary data.</text>
</comment>
<dbReference type="InterPro" id="IPR014001">
    <property type="entry name" value="Helicase_ATP-bd"/>
</dbReference>
<dbReference type="InterPro" id="IPR002464">
    <property type="entry name" value="DNA/RNA_helicase_DEAH_CS"/>
</dbReference>
<protein>
    <recommendedName>
        <fullName evidence="6">ATP-dependent DNA helicase RecQ</fullName>
    </recommendedName>
    <alternativeName>
        <fullName evidence="7">DNA 3'-5' helicase RecQ</fullName>
    </alternativeName>
</protein>
<dbReference type="GO" id="GO:0005737">
    <property type="term" value="C:cytoplasm"/>
    <property type="evidence" value="ECO:0007669"/>
    <property type="project" value="TreeGrafter"/>
</dbReference>
<dbReference type="AlphaFoldDB" id="A0A4R5NL47"/>
<dbReference type="GO" id="GO:0009378">
    <property type="term" value="F:four-way junction helicase activity"/>
    <property type="evidence" value="ECO:0007669"/>
    <property type="project" value="TreeGrafter"/>
</dbReference>
<evidence type="ECO:0000256" key="6">
    <source>
        <dbReference type="ARBA" id="ARBA00044535"/>
    </source>
</evidence>
<evidence type="ECO:0000256" key="5">
    <source>
        <dbReference type="ARBA" id="ARBA00023125"/>
    </source>
</evidence>
<dbReference type="GO" id="GO:0006281">
    <property type="term" value="P:DNA repair"/>
    <property type="evidence" value="ECO:0007669"/>
    <property type="project" value="TreeGrafter"/>
</dbReference>
<sequence length="485" mass="56117">MVIDLKRELKKYFGFDTFRPGQEKILQNLLAHQDTLAILPTGGGKTLLYQMYGAITHQRVMIVSPLISLMQDQVSRLQFLGSKRVVALTSALDFQEKMAILNHLNRYQFIYVSPEMLANDQVQQRLRRLSIGLFVVDEAHCISEWGPDFRPDYLKLGTVREMLGRPLTLMMTATATQPVRRDIIRHMNFRFEDVHQIVLPVNRANIFLSAKIFANQHDKDAALIELVKQLNGPGIIYFSSKSKAEQAANTLTNETNRRVMAYHGGMDSQPRFHIQQQFLAGNLDIVCATSAFGMGIDKDNIRFVIHYHLPANIQSYVQEIGRCGRDQQPGLAILMYEPNDRSLQMGLIDHTIPDESLLRYLYQHPKALATDDQFRVVKYYHDSGDSFEQAKSIFDHARTRRVKELGAMVQYVYTEKCRRDELLKYFDETVPDGERNPAFCCDHDVDFWNRWQDFNRQYLIQPEKSGQNETKGWQQVIDQLFLSKN</sequence>
<dbReference type="SUPFAM" id="SSF52540">
    <property type="entry name" value="P-loop containing nucleoside triphosphate hydrolases"/>
    <property type="match status" value="1"/>
</dbReference>
<dbReference type="InterPro" id="IPR032284">
    <property type="entry name" value="RecQ_Zn-bd"/>
</dbReference>
<dbReference type="EMBL" id="PUFP01000066">
    <property type="protein sequence ID" value="TDG75364.1"/>
    <property type="molecule type" value="Genomic_DNA"/>
</dbReference>
<dbReference type="PROSITE" id="PS00690">
    <property type="entry name" value="DEAH_ATP_HELICASE"/>
    <property type="match status" value="1"/>
</dbReference>
<evidence type="ECO:0000256" key="4">
    <source>
        <dbReference type="ARBA" id="ARBA00022840"/>
    </source>
</evidence>
<reference evidence="10 11" key="1">
    <citation type="journal article" date="2019" name="Appl. Microbiol. Biotechnol.">
        <title>Uncovering carbohydrate metabolism through a genotype-phenotype association study of 56 lactic acid bacteria genomes.</title>
        <authorList>
            <person name="Buron-Moles G."/>
            <person name="Chailyan A."/>
            <person name="Dolejs I."/>
            <person name="Forster J."/>
            <person name="Miks M.H."/>
        </authorList>
    </citation>
    <scope>NUCLEOTIDE SEQUENCE [LARGE SCALE GENOMIC DNA]</scope>
    <source>
        <strain evidence="10 11">ATCC 4005</strain>
    </source>
</reference>
<keyword evidence="3" id="KW-0347">Helicase</keyword>
<dbReference type="RefSeq" id="WP_056938596.1">
    <property type="nucleotide sequence ID" value="NZ_AZDM01000001.1"/>
</dbReference>
<dbReference type="Gene3D" id="3.40.50.300">
    <property type="entry name" value="P-loop containing nucleotide triphosphate hydrolases"/>
    <property type="match status" value="2"/>
</dbReference>
<dbReference type="PANTHER" id="PTHR13710:SF84">
    <property type="entry name" value="ATP-DEPENDENT DNA HELICASE RECS-RELATED"/>
    <property type="match status" value="1"/>
</dbReference>
<dbReference type="SMART" id="SM00487">
    <property type="entry name" value="DEXDc"/>
    <property type="match status" value="1"/>
</dbReference>
<feature type="domain" description="Helicase C-terminal" evidence="9">
    <location>
        <begin position="218"/>
        <end position="369"/>
    </location>
</feature>
<dbReference type="Proteomes" id="UP000295181">
    <property type="component" value="Unassembled WGS sequence"/>
</dbReference>
<evidence type="ECO:0000256" key="7">
    <source>
        <dbReference type="ARBA" id="ARBA00044550"/>
    </source>
</evidence>
<accession>A0A4R5NL47</accession>
<evidence type="ECO:0000256" key="1">
    <source>
        <dbReference type="ARBA" id="ARBA00022741"/>
    </source>
</evidence>
<dbReference type="InterPro" id="IPR027417">
    <property type="entry name" value="P-loop_NTPase"/>
</dbReference>
<dbReference type="GO" id="GO:0043138">
    <property type="term" value="F:3'-5' DNA helicase activity"/>
    <property type="evidence" value="ECO:0007669"/>
    <property type="project" value="TreeGrafter"/>
</dbReference>